<dbReference type="Proteomes" id="UP000063234">
    <property type="component" value="Chromosome"/>
</dbReference>
<dbReference type="InterPro" id="IPR025497">
    <property type="entry name" value="PatA-like_N"/>
</dbReference>
<organism evidence="2 3">
    <name type="scientific">Thermosulfidibacter takaii (strain DSM 17441 / JCM 13301 / NBRC 103674 / ABI70S6)</name>
    <dbReference type="NCBI Taxonomy" id="1298851"/>
    <lineage>
        <taxon>Bacteria</taxon>
        <taxon>Pseudomonadati</taxon>
        <taxon>Thermosulfidibacterota</taxon>
        <taxon>Thermosulfidibacteria</taxon>
        <taxon>Thermosulfidibacterales</taxon>
        <taxon>Thermosulfidibacteraceae</taxon>
    </lineage>
</organism>
<dbReference type="Pfam" id="PF14332">
    <property type="entry name" value="DUF4388"/>
    <property type="match status" value="1"/>
</dbReference>
<sequence length="236" mass="26983">MAIKGDLKHFHPIEILQLIRENKDTGILVVETPKGFIGIYFVEGNVAFAFKSEKMYDLFTQKLIKDFITAIKTKDKALFAKLLSQIKAAVVEFVRSNEGTFSFEKADFFVDDEVKDYLMSTERIIITESKRIIDESVLDRKISSLDMIFQKTKNINEVLNKVQLDADDYKVLDAIDGKRTVKEIIEYTGLPALKVKQILFGFLCAGLIKRAPRKIVLADIFSLKLIQKLINRIRGI</sequence>
<keyword evidence="3" id="KW-1185">Reference proteome</keyword>
<name>A0A0S3QVH8_THET7</name>
<reference evidence="3" key="1">
    <citation type="journal article" date="2018" name="Science">
        <title>A primordial and reversible TCA cycle in a facultatively chemolithoautotrophic thermophile.</title>
        <authorList>
            <person name="Nunoura T."/>
            <person name="Chikaraishi Y."/>
            <person name="Izaki R."/>
            <person name="Suwa T."/>
            <person name="Sato T."/>
            <person name="Harada T."/>
            <person name="Mori K."/>
            <person name="Kato Y."/>
            <person name="Miyazaki M."/>
            <person name="Shimamura S."/>
            <person name="Yanagawa K."/>
            <person name="Shuto A."/>
            <person name="Ohkouchi N."/>
            <person name="Fujita N."/>
            <person name="Takaki Y."/>
            <person name="Atomi H."/>
            <person name="Takai K."/>
        </authorList>
    </citation>
    <scope>NUCLEOTIDE SEQUENCE [LARGE SCALE GENOMIC DNA]</scope>
    <source>
        <strain evidence="3">DSM 17441 / JCM 13301 / NBRC 103674 / ABI70S6</strain>
    </source>
</reference>
<dbReference type="AlphaFoldDB" id="A0A0S3QVH8"/>
<feature type="domain" description="PatA-like N-terminal" evidence="1">
    <location>
        <begin position="4"/>
        <end position="131"/>
    </location>
</feature>
<protein>
    <recommendedName>
        <fullName evidence="1">PatA-like N-terminal domain-containing protein</fullName>
    </recommendedName>
</protein>
<dbReference type="OrthoDB" id="11765at2"/>
<accession>A0A0S3QVH8</accession>
<dbReference type="STRING" id="1298851.TST_1546"/>
<gene>
    <name evidence="2" type="ORF">TST_1546</name>
</gene>
<dbReference type="KEGG" id="ttk:TST_1546"/>
<evidence type="ECO:0000313" key="3">
    <source>
        <dbReference type="Proteomes" id="UP000063234"/>
    </source>
</evidence>
<dbReference type="PANTHER" id="PTHR36304:SF4">
    <property type="entry name" value="DUF4388 DOMAIN-CONTAINING PROTEIN"/>
    <property type="match status" value="1"/>
</dbReference>
<evidence type="ECO:0000259" key="1">
    <source>
        <dbReference type="Pfam" id="PF14332"/>
    </source>
</evidence>
<dbReference type="PANTHER" id="PTHR36304">
    <property type="entry name" value="DOMAIN GTPASE-ACTIVATING PROTEIN, PUTATIVE-RELATED-RELATED"/>
    <property type="match status" value="1"/>
</dbReference>
<proteinExistence type="predicted"/>
<dbReference type="EMBL" id="AP013035">
    <property type="protein sequence ID" value="BAT72332.1"/>
    <property type="molecule type" value="Genomic_DNA"/>
</dbReference>
<dbReference type="RefSeq" id="WP_068550409.1">
    <property type="nucleotide sequence ID" value="NZ_AP013035.1"/>
</dbReference>
<evidence type="ECO:0000313" key="2">
    <source>
        <dbReference type="EMBL" id="BAT72332.1"/>
    </source>
</evidence>